<dbReference type="AlphaFoldDB" id="A0A392T9J0"/>
<keyword evidence="2" id="KW-1185">Reference proteome</keyword>
<dbReference type="Proteomes" id="UP000265520">
    <property type="component" value="Unassembled WGS sequence"/>
</dbReference>
<evidence type="ECO:0000313" key="2">
    <source>
        <dbReference type="Proteomes" id="UP000265520"/>
    </source>
</evidence>
<proteinExistence type="predicted"/>
<sequence length="31" mass="3433">VVAFPALWMHTPQIQDQIATEILAVSLLDLV</sequence>
<comment type="caution">
    <text evidence="1">The sequence shown here is derived from an EMBL/GenBank/DDBJ whole genome shotgun (WGS) entry which is preliminary data.</text>
</comment>
<reference evidence="1 2" key="1">
    <citation type="journal article" date="2018" name="Front. Plant Sci.">
        <title>Red Clover (Trifolium pratense) and Zigzag Clover (T. medium) - A Picture of Genomic Similarities and Differences.</title>
        <authorList>
            <person name="Dluhosova J."/>
            <person name="Istvanek J."/>
            <person name="Nedelnik J."/>
            <person name="Repkova J."/>
        </authorList>
    </citation>
    <scope>NUCLEOTIDE SEQUENCE [LARGE SCALE GENOMIC DNA]</scope>
    <source>
        <strain evidence="2">cv. 10/8</strain>
        <tissue evidence="1">Leaf</tissue>
    </source>
</reference>
<accession>A0A392T9J0</accession>
<dbReference type="EMBL" id="LXQA010523526">
    <property type="protein sequence ID" value="MCI57107.1"/>
    <property type="molecule type" value="Genomic_DNA"/>
</dbReference>
<protein>
    <submittedName>
        <fullName evidence="1">Uncharacterized protein</fullName>
    </submittedName>
</protein>
<evidence type="ECO:0000313" key="1">
    <source>
        <dbReference type="EMBL" id="MCI57107.1"/>
    </source>
</evidence>
<feature type="non-terminal residue" evidence="1">
    <location>
        <position position="1"/>
    </location>
</feature>
<organism evidence="1 2">
    <name type="scientific">Trifolium medium</name>
    <dbReference type="NCBI Taxonomy" id="97028"/>
    <lineage>
        <taxon>Eukaryota</taxon>
        <taxon>Viridiplantae</taxon>
        <taxon>Streptophyta</taxon>
        <taxon>Embryophyta</taxon>
        <taxon>Tracheophyta</taxon>
        <taxon>Spermatophyta</taxon>
        <taxon>Magnoliopsida</taxon>
        <taxon>eudicotyledons</taxon>
        <taxon>Gunneridae</taxon>
        <taxon>Pentapetalae</taxon>
        <taxon>rosids</taxon>
        <taxon>fabids</taxon>
        <taxon>Fabales</taxon>
        <taxon>Fabaceae</taxon>
        <taxon>Papilionoideae</taxon>
        <taxon>50 kb inversion clade</taxon>
        <taxon>NPAAA clade</taxon>
        <taxon>Hologalegina</taxon>
        <taxon>IRL clade</taxon>
        <taxon>Trifolieae</taxon>
        <taxon>Trifolium</taxon>
    </lineage>
</organism>
<name>A0A392T9J0_9FABA</name>